<name>A0AAN7Q744_9EURO</name>
<evidence type="ECO:0000259" key="18">
    <source>
        <dbReference type="Pfam" id="PF00933"/>
    </source>
</evidence>
<evidence type="ECO:0000256" key="11">
    <source>
        <dbReference type="ARBA" id="ARBA00023295"/>
    </source>
</evidence>
<dbReference type="InterPro" id="IPR050288">
    <property type="entry name" value="Cellulose_deg_GH3"/>
</dbReference>
<dbReference type="InterPro" id="IPR036962">
    <property type="entry name" value="Glyco_hydro_3_N_sf"/>
</dbReference>
<dbReference type="InterPro" id="IPR017853">
    <property type="entry name" value="GH"/>
</dbReference>
<keyword evidence="7" id="KW-0732">Signal</keyword>
<evidence type="ECO:0000256" key="2">
    <source>
        <dbReference type="ARBA" id="ARBA00004613"/>
    </source>
</evidence>
<dbReference type="EC" id="3.2.1.21" evidence="5"/>
<evidence type="ECO:0000256" key="8">
    <source>
        <dbReference type="ARBA" id="ARBA00022801"/>
    </source>
</evidence>
<dbReference type="Pfam" id="PF00933">
    <property type="entry name" value="Glyco_hydro_3"/>
    <property type="match status" value="1"/>
</dbReference>
<evidence type="ECO:0000256" key="7">
    <source>
        <dbReference type="ARBA" id="ARBA00022729"/>
    </source>
</evidence>
<accession>A0AAN7Q744</accession>
<dbReference type="PANTHER" id="PTHR42715">
    <property type="entry name" value="BETA-GLUCOSIDASE"/>
    <property type="match status" value="1"/>
</dbReference>
<reference evidence="20 21" key="1">
    <citation type="submission" date="2023-08" db="EMBL/GenBank/DDBJ databases">
        <title>Black Yeasts Isolated from many extreme environments.</title>
        <authorList>
            <person name="Coleine C."/>
            <person name="Stajich J.E."/>
            <person name="Selbmann L."/>
        </authorList>
    </citation>
    <scope>NUCLEOTIDE SEQUENCE [LARGE SCALE GENOMIC DNA]</scope>
    <source>
        <strain evidence="20 21">CCFEE 5910</strain>
    </source>
</reference>
<evidence type="ECO:0000256" key="4">
    <source>
        <dbReference type="ARBA" id="ARBA00005336"/>
    </source>
</evidence>
<evidence type="ECO:0000259" key="19">
    <source>
        <dbReference type="Pfam" id="PF01915"/>
    </source>
</evidence>
<evidence type="ECO:0000256" key="9">
    <source>
        <dbReference type="ARBA" id="ARBA00023180"/>
    </source>
</evidence>
<evidence type="ECO:0000313" key="20">
    <source>
        <dbReference type="EMBL" id="KAK5080094.1"/>
    </source>
</evidence>
<evidence type="ECO:0000256" key="16">
    <source>
        <dbReference type="ARBA" id="ARBA00041601"/>
    </source>
</evidence>
<comment type="similarity">
    <text evidence="4">Belongs to the glycosyl hydrolase 3 family.</text>
</comment>
<dbReference type="Gene3D" id="3.20.20.300">
    <property type="entry name" value="Glycoside hydrolase, family 3, N-terminal domain"/>
    <property type="match status" value="1"/>
</dbReference>
<keyword evidence="9" id="KW-0325">Glycoprotein</keyword>
<keyword evidence="21" id="KW-1185">Reference proteome</keyword>
<dbReference type="GO" id="GO:0008422">
    <property type="term" value="F:beta-glucosidase activity"/>
    <property type="evidence" value="ECO:0007669"/>
    <property type="project" value="UniProtKB-EC"/>
</dbReference>
<comment type="function">
    <text evidence="13">Beta-glucosidases are one of a number of cellulolytic enzymes involved in the degradation of cellulosic biomass. Catalyzes the last step releasing glucose from the inhibitory cellobiose.</text>
</comment>
<dbReference type="InterPro" id="IPR001764">
    <property type="entry name" value="Glyco_hydro_3_N"/>
</dbReference>
<organism evidence="20 21">
    <name type="scientific">Lithohypha guttulata</name>
    <dbReference type="NCBI Taxonomy" id="1690604"/>
    <lineage>
        <taxon>Eukaryota</taxon>
        <taxon>Fungi</taxon>
        <taxon>Dikarya</taxon>
        <taxon>Ascomycota</taxon>
        <taxon>Pezizomycotina</taxon>
        <taxon>Eurotiomycetes</taxon>
        <taxon>Chaetothyriomycetidae</taxon>
        <taxon>Chaetothyriales</taxon>
        <taxon>Trichomeriaceae</taxon>
        <taxon>Lithohypha</taxon>
    </lineage>
</organism>
<dbReference type="GO" id="GO:0009251">
    <property type="term" value="P:glucan catabolic process"/>
    <property type="evidence" value="ECO:0007669"/>
    <property type="project" value="TreeGrafter"/>
</dbReference>
<comment type="caution">
    <text evidence="20">The sequence shown here is derived from an EMBL/GenBank/DDBJ whole genome shotgun (WGS) entry which is preliminary data.</text>
</comment>
<sequence>MHELYLRPFANSIRADVASVMCSYNRLNGSYACQNSYFPNGILKTELGFQGYVMSDWLATHAGYDAINAGLDMDMPDQDFPPIDGQSSTLNVLYSEPVYQFNYGPADVDVRQNHRQHIRELGAAGTVLLKNVDSTLPLRAPRSIGVFGNDAGDVTDGMYFSGAAIGPYGFESGTLPAGGGSGTGRFSYLVSPLEVIKARAAQDNTLVQYITKNTVLLLPLVGGIPGITFANGLGTITPTPDACLVFLKTWAGEGADRTSLLADWNSTAVVEAVAGYCNNTIVITHSTGLNIMPWADHPNVTAIINAHLPGEQFGNSIVDMLY</sequence>
<evidence type="ECO:0000256" key="5">
    <source>
        <dbReference type="ARBA" id="ARBA00012744"/>
    </source>
</evidence>
<comment type="pathway">
    <text evidence="3">Glycan metabolism; cellulose degradation.</text>
</comment>
<dbReference type="SUPFAM" id="SSF52279">
    <property type="entry name" value="Beta-D-glucan exohydrolase, C-terminal domain"/>
    <property type="match status" value="1"/>
</dbReference>
<keyword evidence="11" id="KW-0326">Glycosidase</keyword>
<dbReference type="GO" id="GO:0005576">
    <property type="term" value="C:extracellular region"/>
    <property type="evidence" value="ECO:0007669"/>
    <property type="project" value="UniProtKB-SubCell"/>
</dbReference>
<dbReference type="PANTHER" id="PTHR42715:SF12">
    <property type="entry name" value="BETA-GLUCOSIDASE G-RELATED"/>
    <property type="match status" value="1"/>
</dbReference>
<dbReference type="Proteomes" id="UP001309876">
    <property type="component" value="Unassembled WGS sequence"/>
</dbReference>
<evidence type="ECO:0000256" key="17">
    <source>
        <dbReference type="ARBA" id="ARBA00041808"/>
    </source>
</evidence>
<keyword evidence="8" id="KW-0378">Hydrolase</keyword>
<dbReference type="InterPro" id="IPR002772">
    <property type="entry name" value="Glyco_hydro_3_C"/>
</dbReference>
<dbReference type="InterPro" id="IPR036881">
    <property type="entry name" value="Glyco_hydro_3_C_sf"/>
</dbReference>
<evidence type="ECO:0000256" key="15">
    <source>
        <dbReference type="ARBA" id="ARBA00041276"/>
    </source>
</evidence>
<dbReference type="Gene3D" id="3.40.50.1700">
    <property type="entry name" value="Glycoside hydrolase family 3 C-terminal domain"/>
    <property type="match status" value="1"/>
</dbReference>
<dbReference type="AlphaFoldDB" id="A0AAN7Q744"/>
<evidence type="ECO:0000256" key="12">
    <source>
        <dbReference type="ARBA" id="ARBA00023326"/>
    </source>
</evidence>
<keyword evidence="10" id="KW-0119">Carbohydrate metabolism</keyword>
<feature type="domain" description="Glycoside hydrolase family 3 C-terminal" evidence="19">
    <location>
        <begin position="126"/>
        <end position="322"/>
    </location>
</feature>
<proteinExistence type="inferred from homology"/>
<keyword evidence="12" id="KW-0624">Polysaccharide degradation</keyword>
<protein>
    <recommendedName>
        <fullName evidence="14">Probable beta-glucosidase G</fullName>
        <ecNumber evidence="5">3.2.1.21</ecNumber>
    </recommendedName>
    <alternativeName>
        <fullName evidence="15">Beta-D-glucoside glucohydrolase G</fullName>
    </alternativeName>
    <alternativeName>
        <fullName evidence="16">Cellobiase G</fullName>
    </alternativeName>
    <alternativeName>
        <fullName evidence="17">Gentiobiase G</fullName>
    </alternativeName>
</protein>
<evidence type="ECO:0000256" key="6">
    <source>
        <dbReference type="ARBA" id="ARBA00022525"/>
    </source>
</evidence>
<evidence type="ECO:0000256" key="10">
    <source>
        <dbReference type="ARBA" id="ARBA00023277"/>
    </source>
</evidence>
<evidence type="ECO:0000313" key="21">
    <source>
        <dbReference type="Proteomes" id="UP001309876"/>
    </source>
</evidence>
<keyword evidence="6" id="KW-0964">Secreted</keyword>
<gene>
    <name evidence="20" type="ORF">LTR05_008805</name>
</gene>
<feature type="domain" description="Glycoside hydrolase family 3 N-terminal" evidence="18">
    <location>
        <begin position="2"/>
        <end position="78"/>
    </location>
</feature>
<evidence type="ECO:0000256" key="13">
    <source>
        <dbReference type="ARBA" id="ARBA00024983"/>
    </source>
</evidence>
<dbReference type="SUPFAM" id="SSF51445">
    <property type="entry name" value="(Trans)glycosidases"/>
    <property type="match status" value="1"/>
</dbReference>
<evidence type="ECO:0000256" key="3">
    <source>
        <dbReference type="ARBA" id="ARBA00004987"/>
    </source>
</evidence>
<evidence type="ECO:0000256" key="14">
    <source>
        <dbReference type="ARBA" id="ARBA00039579"/>
    </source>
</evidence>
<dbReference type="EMBL" id="JAVRRJ010000022">
    <property type="protein sequence ID" value="KAK5080094.1"/>
    <property type="molecule type" value="Genomic_DNA"/>
</dbReference>
<comment type="catalytic activity">
    <reaction evidence="1">
        <text>Hydrolysis of terminal, non-reducing beta-D-glucosyl residues with release of beta-D-glucose.</text>
        <dbReference type="EC" id="3.2.1.21"/>
    </reaction>
</comment>
<evidence type="ECO:0000256" key="1">
    <source>
        <dbReference type="ARBA" id="ARBA00000448"/>
    </source>
</evidence>
<comment type="subcellular location">
    <subcellularLocation>
        <location evidence="2">Secreted</location>
    </subcellularLocation>
</comment>
<dbReference type="Pfam" id="PF01915">
    <property type="entry name" value="Glyco_hydro_3_C"/>
    <property type="match status" value="1"/>
</dbReference>